<dbReference type="PANTHER" id="PTHR11076">
    <property type="entry name" value="DNA REPAIR POLYMERASE UMUC / TRANSFERASE FAMILY MEMBER"/>
    <property type="match status" value="1"/>
</dbReference>
<dbReference type="InterPro" id="IPR001126">
    <property type="entry name" value="UmuC"/>
</dbReference>
<dbReference type="CDD" id="cd01700">
    <property type="entry name" value="PolY_Pol_V_umuC"/>
    <property type="match status" value="1"/>
</dbReference>
<evidence type="ECO:0000313" key="8">
    <source>
        <dbReference type="EMBL" id="MBB2956219.1"/>
    </source>
</evidence>
<dbReference type="Pfam" id="PF00817">
    <property type="entry name" value="IMS"/>
    <property type="match status" value="1"/>
</dbReference>
<comment type="caution">
    <text evidence="8">The sequence shown here is derived from an EMBL/GenBank/DDBJ whole genome shotgun (WGS) entry which is preliminary data.</text>
</comment>
<dbReference type="GO" id="GO:0003887">
    <property type="term" value="F:DNA-directed DNA polymerase activity"/>
    <property type="evidence" value="ECO:0007669"/>
    <property type="project" value="TreeGrafter"/>
</dbReference>
<dbReference type="InterPro" id="IPR043502">
    <property type="entry name" value="DNA/RNA_pol_sf"/>
</dbReference>
<dbReference type="GO" id="GO:0009432">
    <property type="term" value="P:SOS response"/>
    <property type="evidence" value="ECO:0007669"/>
    <property type="project" value="UniProtKB-KW"/>
</dbReference>
<dbReference type="PANTHER" id="PTHR11076:SF34">
    <property type="entry name" value="PROTEIN UMUC"/>
    <property type="match status" value="1"/>
</dbReference>
<dbReference type="Gene3D" id="3.30.70.270">
    <property type="match status" value="1"/>
</dbReference>
<accession>A0A7W4ULK2</accession>
<dbReference type="GO" id="GO:0003684">
    <property type="term" value="F:damaged DNA binding"/>
    <property type="evidence" value="ECO:0007669"/>
    <property type="project" value="InterPro"/>
</dbReference>
<evidence type="ECO:0000313" key="9">
    <source>
        <dbReference type="Proteomes" id="UP000545286"/>
    </source>
</evidence>
<evidence type="ECO:0000256" key="5">
    <source>
        <dbReference type="ARBA" id="ARBA00023236"/>
    </source>
</evidence>
<dbReference type="Gene3D" id="3.40.1170.60">
    <property type="match status" value="1"/>
</dbReference>
<organism evidence="8 9">
    <name type="scientific">Pseudoclavibacter helvolus</name>
    <dbReference type="NCBI Taxonomy" id="255205"/>
    <lineage>
        <taxon>Bacteria</taxon>
        <taxon>Bacillati</taxon>
        <taxon>Actinomycetota</taxon>
        <taxon>Actinomycetes</taxon>
        <taxon>Micrococcales</taxon>
        <taxon>Microbacteriaceae</taxon>
        <taxon>Pseudoclavibacter</taxon>
    </lineage>
</organism>
<evidence type="ECO:0000256" key="6">
    <source>
        <dbReference type="ARBA" id="ARBA00025589"/>
    </source>
</evidence>
<keyword evidence="5" id="KW-0742">SOS response</keyword>
<dbReference type="SUPFAM" id="SSF56672">
    <property type="entry name" value="DNA/RNA polymerases"/>
    <property type="match status" value="1"/>
</dbReference>
<keyword evidence="4" id="KW-0234">DNA repair</keyword>
<dbReference type="GO" id="GO:0005829">
    <property type="term" value="C:cytosol"/>
    <property type="evidence" value="ECO:0007669"/>
    <property type="project" value="TreeGrafter"/>
</dbReference>
<dbReference type="RefSeq" id="WP_183622632.1">
    <property type="nucleotide sequence ID" value="NZ_JACHWJ010000001.1"/>
</dbReference>
<feature type="domain" description="UmuC" evidence="7">
    <location>
        <begin position="24"/>
        <end position="209"/>
    </location>
</feature>
<keyword evidence="3" id="KW-0741">SOS mutagenesis</keyword>
<dbReference type="Proteomes" id="UP000545286">
    <property type="component" value="Unassembled WGS sequence"/>
</dbReference>
<protein>
    <submittedName>
        <fullName evidence="8">DNA polymerase V</fullName>
    </submittedName>
</protein>
<dbReference type="Pfam" id="PF13438">
    <property type="entry name" value="DUF4113"/>
    <property type="match status" value="1"/>
</dbReference>
<dbReference type="Gene3D" id="1.10.150.20">
    <property type="entry name" value="5' to 3' exonuclease, C-terminal subdomain"/>
    <property type="match status" value="1"/>
</dbReference>
<reference evidence="8 9" key="1">
    <citation type="submission" date="2020-08" db="EMBL/GenBank/DDBJ databases">
        <title>Sequencing the genomes of 1000 actinobacteria strains.</title>
        <authorList>
            <person name="Klenk H.-P."/>
        </authorList>
    </citation>
    <scope>NUCLEOTIDE SEQUENCE [LARGE SCALE GENOMIC DNA]</scope>
    <source>
        <strain evidence="8 9">DSM 20419</strain>
    </source>
</reference>
<evidence type="ECO:0000256" key="1">
    <source>
        <dbReference type="ARBA" id="ARBA00010945"/>
    </source>
</evidence>
<dbReference type="EMBL" id="JACHWJ010000001">
    <property type="protein sequence ID" value="MBB2956219.1"/>
    <property type="molecule type" value="Genomic_DNA"/>
</dbReference>
<dbReference type="InterPro" id="IPR017961">
    <property type="entry name" value="DNA_pol_Y-fam_little_finger"/>
</dbReference>
<evidence type="ECO:0000259" key="7">
    <source>
        <dbReference type="PROSITE" id="PS50173"/>
    </source>
</evidence>
<dbReference type="Gene3D" id="3.30.1490.100">
    <property type="entry name" value="DNA polymerase, Y-family, little finger domain"/>
    <property type="match status" value="1"/>
</dbReference>
<comment type="function">
    <text evidence="6">Poorly processive, error-prone DNA polymerase involved in untargeted mutagenesis. Copies undamaged DNA at stalled replication forks, which arise in vivo from mismatched or misaligned primer ends. These misaligned primers can be extended by PolIV. Exhibits no 3'-5' exonuclease (proofreading) activity. May be involved in translesional synthesis, in conjunction with the beta clamp from PolIII.</text>
</comment>
<evidence type="ECO:0000256" key="2">
    <source>
        <dbReference type="ARBA" id="ARBA00022763"/>
    </source>
</evidence>
<evidence type="ECO:0000256" key="3">
    <source>
        <dbReference type="ARBA" id="ARBA00023199"/>
    </source>
</evidence>
<name>A0A7W4ULK2_9MICO</name>
<dbReference type="InterPro" id="IPR025188">
    <property type="entry name" value="DUF4113"/>
</dbReference>
<dbReference type="InterPro" id="IPR036775">
    <property type="entry name" value="DNA_pol_Y-fam_lit_finger_sf"/>
</dbReference>
<proteinExistence type="inferred from homology"/>
<comment type="similarity">
    <text evidence="1">Belongs to the DNA polymerase type-Y family.</text>
</comment>
<dbReference type="InterPro" id="IPR043128">
    <property type="entry name" value="Rev_trsase/Diguanyl_cyclase"/>
</dbReference>
<dbReference type="GO" id="GO:0042276">
    <property type="term" value="P:error-prone translesion synthesis"/>
    <property type="evidence" value="ECO:0007669"/>
    <property type="project" value="TreeGrafter"/>
</dbReference>
<dbReference type="Pfam" id="PF11799">
    <property type="entry name" value="IMS_C"/>
    <property type="match status" value="1"/>
</dbReference>
<dbReference type="GO" id="GO:0006281">
    <property type="term" value="P:DNA repair"/>
    <property type="evidence" value="ECO:0007669"/>
    <property type="project" value="UniProtKB-KW"/>
</dbReference>
<dbReference type="AlphaFoldDB" id="A0A7W4ULK2"/>
<gene>
    <name evidence="8" type="ORF">FHX72_000331</name>
</gene>
<evidence type="ECO:0000256" key="4">
    <source>
        <dbReference type="ARBA" id="ARBA00023204"/>
    </source>
</evidence>
<sequence>MSETAPGSPALGAPAPAFSSPSSIAIVDANNFYASCERIFDPSLEGKPIVVLSNNDGCVIARSEEAKAAGIPMGAPWQAIAPEAAMKGVVARSSNYELYGDINARTIELLGRYTPSQEVYSIDESFIRLPSDRREAVAAAREIRVAMRKLIGIPVSIGIAPSKTLAKLANRGSKSEPSLGGVCHLGAYGRDQLSGILGSIDVGDVWGVGRKMAAKYVGLGIRTALDLRESSPTAIRRRYGVVQERVVQELRGIDCLPIDEVPSEREQIQFSRSFAVPISTVQELEEVLSVYTQRASARLRAQGSLARAMSCYAATSPFREGHESHAVSVAFPEPTDDPVVLFRAAATALGPQLRSDLKYVRVGVSLFEFVARDSYAALDIFGERSEDRRVGEALDAVAAKFGQESLGLGIAGLRGGRTWTMRREMISPRATTHWDELAVVKAE</sequence>
<dbReference type="PROSITE" id="PS50173">
    <property type="entry name" value="UMUC"/>
    <property type="match status" value="1"/>
</dbReference>
<keyword evidence="2" id="KW-0227">DNA damage</keyword>
<dbReference type="InterPro" id="IPR050116">
    <property type="entry name" value="DNA_polymerase-Y"/>
</dbReference>
<keyword evidence="9" id="KW-1185">Reference proteome</keyword>